<sequence>MNGQKILSRRWKKGKSPRQSLLSTRTDKLKRQQQASFFLLLADLLTVGFSIRHAIHFIGTVEPSLMWWTMKIDHRMQEGIGFTDSIRQEIKPDLYYQLLLAEKHGNLVKTLYEIGKLLSVQERQRKKLITLLQYPLLLLIMLAIVICCLVGFVFPELDMWQGKSNPNLLIKVTGLIGSYFLTIIGISGLFQWYNWHQMSKEQKLIKLCTIPIVGKCYCYYFQYYLTSVLGVMLQQGLSLAEICQLSQTFHGDSILYLFSGRVIKIIQRGGDISEAVKAYPFLPNELIIFMNKGTTIEKMGQDLTIFANLQFKALTNSIERLLVFVQPIIFSVIAVVIVGLYLSLLLPIYHSFQGVY</sequence>
<dbReference type="RefSeq" id="WP_182602854.1">
    <property type="nucleotide sequence ID" value="NZ_JACIVD010000066.1"/>
</dbReference>
<evidence type="ECO:0000256" key="1">
    <source>
        <dbReference type="ARBA" id="ARBA00004651"/>
    </source>
</evidence>
<comment type="caution">
    <text evidence="10">The sequence shown here is derived from an EMBL/GenBank/DDBJ whole genome shotgun (WGS) entry which is preliminary data.</text>
</comment>
<comment type="subcellular location">
    <subcellularLocation>
        <location evidence="1">Cell membrane</location>
        <topology evidence="1">Multi-pass membrane protein</topology>
    </subcellularLocation>
</comment>
<evidence type="ECO:0000256" key="2">
    <source>
        <dbReference type="ARBA" id="ARBA00005745"/>
    </source>
</evidence>
<dbReference type="PANTHER" id="PTHR30012">
    <property type="entry name" value="GENERAL SECRETION PATHWAY PROTEIN"/>
    <property type="match status" value="1"/>
</dbReference>
<feature type="transmembrane region" description="Helical" evidence="8">
    <location>
        <begin position="131"/>
        <end position="154"/>
    </location>
</feature>
<dbReference type="AlphaFoldDB" id="A0A839HCF7"/>
<dbReference type="InterPro" id="IPR042094">
    <property type="entry name" value="T2SS_GspF_sf"/>
</dbReference>
<accession>A0A839HCF7</accession>
<feature type="compositionally biased region" description="Basic residues" evidence="7">
    <location>
        <begin position="7"/>
        <end position="16"/>
    </location>
</feature>
<organism evidence="10 11">
    <name type="scientific">Limosilactobacillus albertensis</name>
    <dbReference type="NCBI Taxonomy" id="2759752"/>
    <lineage>
        <taxon>Bacteria</taxon>
        <taxon>Bacillati</taxon>
        <taxon>Bacillota</taxon>
        <taxon>Bacilli</taxon>
        <taxon>Lactobacillales</taxon>
        <taxon>Lactobacillaceae</taxon>
        <taxon>Limosilactobacillus</taxon>
    </lineage>
</organism>
<keyword evidence="6 8" id="KW-0472">Membrane</keyword>
<evidence type="ECO:0000313" key="10">
    <source>
        <dbReference type="EMBL" id="MBB1123822.1"/>
    </source>
</evidence>
<evidence type="ECO:0000256" key="6">
    <source>
        <dbReference type="ARBA" id="ARBA00023136"/>
    </source>
</evidence>
<protein>
    <submittedName>
        <fullName evidence="10">Type II secretion system F family protein</fullName>
    </submittedName>
</protein>
<proteinExistence type="inferred from homology"/>
<dbReference type="Pfam" id="PF00482">
    <property type="entry name" value="T2SSF"/>
    <property type="match status" value="2"/>
</dbReference>
<dbReference type="InterPro" id="IPR018076">
    <property type="entry name" value="T2SS_GspF_dom"/>
</dbReference>
<feature type="domain" description="Type II secretion system protein GspF" evidence="9">
    <location>
        <begin position="37"/>
        <end position="155"/>
    </location>
</feature>
<feature type="transmembrane region" description="Helical" evidence="8">
    <location>
        <begin position="321"/>
        <end position="349"/>
    </location>
</feature>
<dbReference type="GO" id="GO:0005886">
    <property type="term" value="C:plasma membrane"/>
    <property type="evidence" value="ECO:0007669"/>
    <property type="project" value="UniProtKB-SubCell"/>
</dbReference>
<evidence type="ECO:0000256" key="7">
    <source>
        <dbReference type="SAM" id="MobiDB-lite"/>
    </source>
</evidence>
<dbReference type="InterPro" id="IPR003004">
    <property type="entry name" value="GspF/PilC"/>
</dbReference>
<gene>
    <name evidence="10" type="ORF">H5S41_07620</name>
</gene>
<evidence type="ECO:0000256" key="8">
    <source>
        <dbReference type="SAM" id="Phobius"/>
    </source>
</evidence>
<feature type="region of interest" description="Disordered" evidence="7">
    <location>
        <begin position="1"/>
        <end position="25"/>
    </location>
</feature>
<feature type="transmembrane region" description="Helical" evidence="8">
    <location>
        <begin position="174"/>
        <end position="193"/>
    </location>
</feature>
<dbReference type="PANTHER" id="PTHR30012:SF0">
    <property type="entry name" value="TYPE II SECRETION SYSTEM PROTEIN F-RELATED"/>
    <property type="match status" value="1"/>
</dbReference>
<dbReference type="EMBL" id="JACIVD010000066">
    <property type="protein sequence ID" value="MBB1123822.1"/>
    <property type="molecule type" value="Genomic_DNA"/>
</dbReference>
<dbReference type="Gene3D" id="1.20.81.30">
    <property type="entry name" value="Type II secretion system (T2SS), domain F"/>
    <property type="match status" value="1"/>
</dbReference>
<name>A0A839HCF7_9LACO</name>
<evidence type="ECO:0000256" key="4">
    <source>
        <dbReference type="ARBA" id="ARBA00022692"/>
    </source>
</evidence>
<keyword evidence="5 8" id="KW-1133">Transmembrane helix</keyword>
<dbReference type="Proteomes" id="UP000547628">
    <property type="component" value="Unassembled WGS sequence"/>
</dbReference>
<evidence type="ECO:0000256" key="3">
    <source>
        <dbReference type="ARBA" id="ARBA00022475"/>
    </source>
</evidence>
<evidence type="ECO:0000256" key="5">
    <source>
        <dbReference type="ARBA" id="ARBA00022989"/>
    </source>
</evidence>
<keyword evidence="4 8" id="KW-0812">Transmembrane</keyword>
<reference evidence="10 11" key="1">
    <citation type="submission" date="2020-07" db="EMBL/GenBank/DDBJ databases">
        <title>Description of Limosilactobacillus balticus sp. nov., Limosilactobacillus agrestis sp. nov., Limosilactobacillus albertensis sp. nov., Limosilactobacillus rudii sp. nov., Limosilactobacillus fastidiosus sp. nov., five novel Limosilactobacillus species isolated from the vertebrate gastrointestinal tract, and proposal of 6 subspecies of Limosilactobacillus reuteri adapted to the gastrointestinal tract of specific vertebrate hosts.</title>
        <authorList>
            <person name="Li F."/>
            <person name="Cheng C."/>
            <person name="Zheng J."/>
            <person name="Quevedo R.M."/>
            <person name="Li J."/>
            <person name="Roos S."/>
            <person name="Gaenzle M.G."/>
            <person name="Walter J."/>
        </authorList>
    </citation>
    <scope>NUCLEOTIDE SEQUENCE [LARGE SCALE GENOMIC DNA]</scope>
    <source>
        <strain evidence="10 11">Lr3000</strain>
    </source>
</reference>
<evidence type="ECO:0000259" key="9">
    <source>
        <dbReference type="Pfam" id="PF00482"/>
    </source>
</evidence>
<keyword evidence="3" id="KW-1003">Cell membrane</keyword>
<evidence type="ECO:0000313" key="11">
    <source>
        <dbReference type="Proteomes" id="UP000547628"/>
    </source>
</evidence>
<feature type="domain" description="Type II secretion system protein GspF" evidence="9">
    <location>
        <begin position="226"/>
        <end position="347"/>
    </location>
</feature>
<comment type="similarity">
    <text evidence="2">Belongs to the GSP F family.</text>
</comment>